<dbReference type="Proteomes" id="UP000051048">
    <property type="component" value="Unassembled WGS sequence"/>
</dbReference>
<evidence type="ECO:0000256" key="1">
    <source>
        <dbReference type="ARBA" id="ARBA00022676"/>
    </source>
</evidence>
<reference evidence="4 5" key="1">
    <citation type="journal article" date="2015" name="Genome Announc.">
        <title>Expanding the biotechnology potential of lactobacilli through comparative genomics of 213 strains and associated genera.</title>
        <authorList>
            <person name="Sun Z."/>
            <person name="Harris H.M."/>
            <person name="McCann A."/>
            <person name="Guo C."/>
            <person name="Argimon S."/>
            <person name="Zhang W."/>
            <person name="Yang X."/>
            <person name="Jeffery I.B."/>
            <person name="Cooney J.C."/>
            <person name="Kagawa T.F."/>
            <person name="Liu W."/>
            <person name="Song Y."/>
            <person name="Salvetti E."/>
            <person name="Wrobel A."/>
            <person name="Rasinkangas P."/>
            <person name="Parkhill J."/>
            <person name="Rea M.C."/>
            <person name="O'Sullivan O."/>
            <person name="Ritari J."/>
            <person name="Douillard F.P."/>
            <person name="Paul Ross R."/>
            <person name="Yang R."/>
            <person name="Briner A.E."/>
            <person name="Felis G.E."/>
            <person name="de Vos W.M."/>
            <person name="Barrangou R."/>
            <person name="Klaenhammer T.R."/>
            <person name="Caufield P.W."/>
            <person name="Cui Y."/>
            <person name="Zhang H."/>
            <person name="O'Toole P.W."/>
        </authorList>
    </citation>
    <scope>NUCLEOTIDE SEQUENCE [LARGE SCALE GENOMIC DNA]</scope>
    <source>
        <strain evidence="4 5">DSM 15833</strain>
    </source>
</reference>
<dbReference type="Pfam" id="PF01501">
    <property type="entry name" value="Glyco_transf_8"/>
    <property type="match status" value="1"/>
</dbReference>
<dbReference type="InterPro" id="IPR029044">
    <property type="entry name" value="Nucleotide-diphossugar_trans"/>
</dbReference>
<dbReference type="GO" id="GO:0016757">
    <property type="term" value="F:glycosyltransferase activity"/>
    <property type="evidence" value="ECO:0007669"/>
    <property type="project" value="UniProtKB-KW"/>
</dbReference>
<dbReference type="PANTHER" id="PTHR13778">
    <property type="entry name" value="GLYCOSYLTRANSFERASE 8 DOMAIN-CONTAINING PROTEIN"/>
    <property type="match status" value="1"/>
</dbReference>
<keyword evidence="3" id="KW-0479">Metal-binding</keyword>
<dbReference type="AlphaFoldDB" id="A0A0R1TEU6"/>
<dbReference type="EMBL" id="AZFH01000080">
    <property type="protein sequence ID" value="KRL79789.1"/>
    <property type="molecule type" value="Genomic_DNA"/>
</dbReference>
<name>A0A0R1TEU6_9LACO</name>
<evidence type="ECO:0000313" key="4">
    <source>
        <dbReference type="EMBL" id="KRL79789.1"/>
    </source>
</evidence>
<dbReference type="Gene3D" id="3.90.550.10">
    <property type="entry name" value="Spore Coat Polysaccharide Biosynthesis Protein SpsA, Chain A"/>
    <property type="match status" value="1"/>
</dbReference>
<comment type="caution">
    <text evidence="4">The sequence shown here is derived from an EMBL/GenBank/DDBJ whole genome shotgun (WGS) entry which is preliminary data.</text>
</comment>
<gene>
    <name evidence="4" type="ORF">FC36_GL000211</name>
</gene>
<dbReference type="GO" id="GO:0046872">
    <property type="term" value="F:metal ion binding"/>
    <property type="evidence" value="ECO:0007669"/>
    <property type="project" value="UniProtKB-KW"/>
</dbReference>
<dbReference type="InterPro" id="IPR050748">
    <property type="entry name" value="Glycosyltrans_8_dom-fam"/>
</dbReference>
<dbReference type="PATRIC" id="fig|1423740.3.peg.228"/>
<proteinExistence type="predicted"/>
<dbReference type="SUPFAM" id="SSF53448">
    <property type="entry name" value="Nucleotide-diphospho-sugar transferases"/>
    <property type="match status" value="1"/>
</dbReference>
<dbReference type="InterPro" id="IPR002495">
    <property type="entry name" value="Glyco_trans_8"/>
</dbReference>
<sequence>MDCDIVVTDNLDRLFEISLEGNPIGMAIDWFYFNTKDNRYNSGVMLIDCELWREKGYVEGIKKEVDKRLKNNLKADDQSVVNGFFNYTHIFELSTDYNAAYGSDILAFSEEIKEKFTAHNSAKIIHFTGPYKPSASKSFMRGRQKWWDFYFMSVNEALQLYVSQQIKKQVLVYTRTENMRGIVELAQAFPKINFLIMAPTEVSLKVLKLNQHPNVFVKANVIAKYYDYSNIKAILMLGEEGSTYEESQYFNEIGLPILTYRDLAYKDIIYEYQADGIADLIAAIKEKYS</sequence>
<evidence type="ECO:0000256" key="3">
    <source>
        <dbReference type="ARBA" id="ARBA00022723"/>
    </source>
</evidence>
<evidence type="ECO:0000256" key="2">
    <source>
        <dbReference type="ARBA" id="ARBA00022679"/>
    </source>
</evidence>
<accession>A0A0R1TEU6</accession>
<dbReference type="PANTHER" id="PTHR13778:SF47">
    <property type="entry name" value="LIPOPOLYSACCHARIDE 1,3-GALACTOSYLTRANSFERASE"/>
    <property type="match status" value="1"/>
</dbReference>
<protein>
    <submittedName>
        <fullName evidence="4">Uncharacterized protein</fullName>
    </submittedName>
</protein>
<keyword evidence="2" id="KW-0808">Transferase</keyword>
<keyword evidence="1" id="KW-0328">Glycosyltransferase</keyword>
<organism evidence="4 5">
    <name type="scientific">Ligilactobacillus equi DSM 15833 = JCM 10991</name>
    <dbReference type="NCBI Taxonomy" id="1423740"/>
    <lineage>
        <taxon>Bacteria</taxon>
        <taxon>Bacillati</taxon>
        <taxon>Bacillota</taxon>
        <taxon>Bacilli</taxon>
        <taxon>Lactobacillales</taxon>
        <taxon>Lactobacillaceae</taxon>
        <taxon>Ligilactobacillus</taxon>
    </lineage>
</organism>
<evidence type="ECO:0000313" key="5">
    <source>
        <dbReference type="Proteomes" id="UP000051048"/>
    </source>
</evidence>